<dbReference type="KEGG" id="ppp:112276790"/>
<dbReference type="Gramene" id="Pp3c24_1840V3.4">
    <property type="protein sequence ID" value="Pp3c24_1840V3.4"/>
    <property type="gene ID" value="Pp3c24_1840"/>
</dbReference>
<dbReference type="Pfam" id="PF07059">
    <property type="entry name" value="EDR2_C"/>
    <property type="match status" value="1"/>
</dbReference>
<comment type="subcellular location">
    <subcellularLocation>
        <location evidence="1">Endoplasmic reticulum</location>
    </subcellularLocation>
</comment>
<dbReference type="InterPro" id="IPR009769">
    <property type="entry name" value="EDR2_C"/>
</dbReference>
<dbReference type="InterPro" id="IPR023393">
    <property type="entry name" value="START-like_dom_sf"/>
</dbReference>
<evidence type="ECO:0000313" key="6">
    <source>
        <dbReference type="Proteomes" id="UP000006727"/>
    </source>
</evidence>
<evidence type="ECO:0000256" key="1">
    <source>
        <dbReference type="ARBA" id="ARBA00004240"/>
    </source>
</evidence>
<dbReference type="EnsemblPlants" id="Pp3c24_1840V3.4">
    <property type="protein sequence ID" value="Pp3c24_1840V3.4"/>
    <property type="gene ID" value="Pp3c24_1840"/>
</dbReference>
<dbReference type="Proteomes" id="UP000006727">
    <property type="component" value="Chromosome 24"/>
</dbReference>
<dbReference type="OrthoDB" id="9970435at2759"/>
<dbReference type="InterPro" id="IPR045096">
    <property type="entry name" value="EDR2-like"/>
</dbReference>
<dbReference type="Gene3D" id="3.30.530.20">
    <property type="match status" value="1"/>
</dbReference>
<dbReference type="GeneID" id="112276790"/>
<gene>
    <name evidence="5" type="primary">LOC112276790</name>
</gene>
<name>A0A7I4CKS0_PHYPA</name>
<dbReference type="InterPro" id="IPR002913">
    <property type="entry name" value="START_lipid-bd_dom"/>
</dbReference>
<dbReference type="SUPFAM" id="SSF55961">
    <property type="entry name" value="Bet v1-like"/>
    <property type="match status" value="1"/>
</dbReference>
<dbReference type="EnsemblPlants" id="Pp3c24_1840V3.5">
    <property type="protein sequence ID" value="Pp3c24_1840V3.5"/>
    <property type="gene ID" value="Pp3c24_1840"/>
</dbReference>
<protein>
    <recommendedName>
        <fullName evidence="7">START domain-containing protein</fullName>
    </recommendedName>
</protein>
<dbReference type="GO" id="GO:0008289">
    <property type="term" value="F:lipid binding"/>
    <property type="evidence" value="ECO:0007669"/>
    <property type="project" value="InterPro"/>
</dbReference>
<evidence type="ECO:0000313" key="5">
    <source>
        <dbReference type="EnsemblPlants" id="Pp3c24_1840V3.5"/>
    </source>
</evidence>
<dbReference type="SMART" id="SM00233">
    <property type="entry name" value="PH"/>
    <property type="match status" value="1"/>
</dbReference>
<dbReference type="InterPro" id="IPR001849">
    <property type="entry name" value="PH_domain"/>
</dbReference>
<evidence type="ECO:0000259" key="4">
    <source>
        <dbReference type="PROSITE" id="PS50848"/>
    </source>
</evidence>
<dbReference type="Gramene" id="Pp3c24_1840V3.5">
    <property type="protein sequence ID" value="Pp3c24_1840V3.5"/>
    <property type="gene ID" value="Pp3c24_1840"/>
</dbReference>
<dbReference type="SMART" id="SM00234">
    <property type="entry name" value="START"/>
    <property type="match status" value="1"/>
</dbReference>
<dbReference type="GO" id="GO:0005783">
    <property type="term" value="C:endoplasmic reticulum"/>
    <property type="evidence" value="ECO:0007669"/>
    <property type="project" value="UniProtKB-SubCell"/>
</dbReference>
<accession>A0A7I4CKS0</accession>
<evidence type="ECO:0008006" key="7">
    <source>
        <dbReference type="Google" id="ProtNLM"/>
    </source>
</evidence>
<dbReference type="Gene3D" id="2.30.29.30">
    <property type="entry name" value="Pleckstrin-homology domain (PH domain)/Phosphotyrosine-binding domain (PTB)"/>
    <property type="match status" value="1"/>
</dbReference>
<sequence>MESMEGWLYLIGSNRLMMTNPRKRYVVLCGNQARFYKDKPAHREEAPIKSGTVDPYKRVADHGRENILGRTLFVFTVYDSYIHEDKLKFGARSSEEAAKWMEAFKEAAEQIHLPGKDRSFVTAGGRRRYPFRLSVRRGSVVRDPSGGSGTVNNHLFREDSTTLADLPGLIVSLLPKDASPDVVADSPWQIFGCENGLRLFKEATDHHGLKSMIRGEDPPALMSVGVVHATCESVFETVMALGSSRAEWDFCYLKGRVIEHIDGHSDIVHKHFHKFWLSSRMKPRDLVVHRYWRREDDGSYVILYTSVNHEKCPPRRKFVRAWLKSGGYVISPLPTQGGYPNRCMVKHILTVDWKNWKSCWSPCRDKDITLKVLERVAALKEFYKIKPSDYMPSSMGPNVRQPARCKLPVAQKENILPIHLNDDAAAFLLEEKNVGKSMFQQLAEDEFFDVPEDSAWDLELDRDLDGQQQNTDLEETSDEDKSGGIPKISAAATIVKRFHGITAQKRTYQDTDQDDIDLLTREGTLPKISSSGTTSCYQSAEASTFLIRGKHYLQDRKKVVAKDPVMQFVAADWLKSNKREDHLANRPSYPVQLFLANQRKKEGRVDDAFFFIINIQVPGSTTYSLALYYMITQPLSDFPLLENFVHGDDRYRNAGFKLIPHIAKGSWIVKQSVGKTACLIGEALEITYHSGKNYIELDVDIGSSSVAKGVVNLVLGYLSTLVIELAFLIQANTEEELPEYLLGTCRLVNLDIAKAIPARPE</sequence>
<keyword evidence="6" id="KW-1185">Reference proteome</keyword>
<dbReference type="EnsemblPlants" id="Pp3c24_1840V3.3">
    <property type="protein sequence ID" value="Pp3c24_1840V3.3"/>
    <property type="gene ID" value="Pp3c24_1840"/>
</dbReference>
<dbReference type="Gramene" id="Pp3c24_1840V3.3">
    <property type="protein sequence ID" value="Pp3c24_1840V3.3"/>
    <property type="gene ID" value="Pp3c24_1840"/>
</dbReference>
<organism evidence="5 6">
    <name type="scientific">Physcomitrium patens</name>
    <name type="common">Spreading-leaved earth moss</name>
    <name type="synonym">Physcomitrella patens</name>
    <dbReference type="NCBI Taxonomy" id="3218"/>
    <lineage>
        <taxon>Eukaryota</taxon>
        <taxon>Viridiplantae</taxon>
        <taxon>Streptophyta</taxon>
        <taxon>Embryophyta</taxon>
        <taxon>Bryophyta</taxon>
        <taxon>Bryophytina</taxon>
        <taxon>Bryopsida</taxon>
        <taxon>Funariidae</taxon>
        <taxon>Funariales</taxon>
        <taxon>Funariaceae</taxon>
        <taxon>Physcomitrium</taxon>
    </lineage>
</organism>
<dbReference type="FunCoup" id="A0A7I4CKS0">
    <property type="interactions" value="973"/>
</dbReference>
<dbReference type="CDD" id="cd00177">
    <property type="entry name" value="START"/>
    <property type="match status" value="1"/>
</dbReference>
<reference evidence="5 6" key="1">
    <citation type="journal article" date="2008" name="Science">
        <title>The Physcomitrella genome reveals evolutionary insights into the conquest of land by plants.</title>
        <authorList>
            <person name="Rensing S."/>
            <person name="Lang D."/>
            <person name="Zimmer A."/>
            <person name="Terry A."/>
            <person name="Salamov A."/>
            <person name="Shapiro H."/>
            <person name="Nishiyama T."/>
            <person name="Perroud P.-F."/>
            <person name="Lindquist E."/>
            <person name="Kamisugi Y."/>
            <person name="Tanahashi T."/>
            <person name="Sakakibara K."/>
            <person name="Fujita T."/>
            <person name="Oishi K."/>
            <person name="Shin-I T."/>
            <person name="Kuroki Y."/>
            <person name="Toyoda A."/>
            <person name="Suzuki Y."/>
            <person name="Hashimoto A."/>
            <person name="Yamaguchi K."/>
            <person name="Sugano A."/>
            <person name="Kohara Y."/>
            <person name="Fujiyama A."/>
            <person name="Anterola A."/>
            <person name="Aoki S."/>
            <person name="Ashton N."/>
            <person name="Barbazuk W.B."/>
            <person name="Barker E."/>
            <person name="Bennetzen J."/>
            <person name="Bezanilla M."/>
            <person name="Blankenship R."/>
            <person name="Cho S.H."/>
            <person name="Dutcher S."/>
            <person name="Estelle M."/>
            <person name="Fawcett J.A."/>
            <person name="Gundlach H."/>
            <person name="Hanada K."/>
            <person name="Heyl A."/>
            <person name="Hicks K.A."/>
            <person name="Hugh J."/>
            <person name="Lohr M."/>
            <person name="Mayer K."/>
            <person name="Melkozernov A."/>
            <person name="Murata T."/>
            <person name="Nelson D."/>
            <person name="Pils B."/>
            <person name="Prigge M."/>
            <person name="Reiss B."/>
            <person name="Renner T."/>
            <person name="Rombauts S."/>
            <person name="Rushton P."/>
            <person name="Sanderfoot A."/>
            <person name="Schween G."/>
            <person name="Shiu S.-H."/>
            <person name="Stueber K."/>
            <person name="Theodoulou F.L."/>
            <person name="Tu H."/>
            <person name="Van de Peer Y."/>
            <person name="Verrier P.J."/>
            <person name="Waters E."/>
            <person name="Wood A."/>
            <person name="Yang L."/>
            <person name="Cove D."/>
            <person name="Cuming A."/>
            <person name="Hasebe M."/>
            <person name="Lucas S."/>
            <person name="Mishler D.B."/>
            <person name="Reski R."/>
            <person name="Grigoriev I."/>
            <person name="Quatrano R.S."/>
            <person name="Boore J.L."/>
        </authorList>
    </citation>
    <scope>NUCLEOTIDE SEQUENCE [LARGE SCALE GENOMIC DNA]</scope>
    <source>
        <strain evidence="5 6">cv. Gransden 2004</strain>
    </source>
</reference>
<reference evidence="5" key="3">
    <citation type="submission" date="2020-12" db="UniProtKB">
        <authorList>
            <consortium name="EnsemblPlants"/>
        </authorList>
    </citation>
    <scope>IDENTIFICATION</scope>
</reference>
<dbReference type="SUPFAM" id="SSF50729">
    <property type="entry name" value="PH domain-like"/>
    <property type="match status" value="1"/>
</dbReference>
<feature type="domain" description="START" evidence="4">
    <location>
        <begin position="188"/>
        <end position="368"/>
    </location>
</feature>
<dbReference type="AlphaFoldDB" id="A0A7I4CKS0"/>
<reference evidence="5 6" key="2">
    <citation type="journal article" date="2018" name="Plant J.">
        <title>The Physcomitrella patens chromosome-scale assembly reveals moss genome structure and evolution.</title>
        <authorList>
            <person name="Lang D."/>
            <person name="Ullrich K.K."/>
            <person name="Murat F."/>
            <person name="Fuchs J."/>
            <person name="Jenkins J."/>
            <person name="Haas F.B."/>
            <person name="Piednoel M."/>
            <person name="Gundlach H."/>
            <person name="Van Bel M."/>
            <person name="Meyberg R."/>
            <person name="Vives C."/>
            <person name="Morata J."/>
            <person name="Symeonidi A."/>
            <person name="Hiss M."/>
            <person name="Muchero W."/>
            <person name="Kamisugi Y."/>
            <person name="Saleh O."/>
            <person name="Blanc G."/>
            <person name="Decker E.L."/>
            <person name="van Gessel N."/>
            <person name="Grimwood J."/>
            <person name="Hayes R.D."/>
            <person name="Graham S.W."/>
            <person name="Gunter L.E."/>
            <person name="McDaniel S.F."/>
            <person name="Hoernstein S.N.W."/>
            <person name="Larsson A."/>
            <person name="Li F.W."/>
            <person name="Perroud P.F."/>
            <person name="Phillips J."/>
            <person name="Ranjan P."/>
            <person name="Rokshar D.S."/>
            <person name="Rothfels C.J."/>
            <person name="Schneider L."/>
            <person name="Shu S."/>
            <person name="Stevenson D.W."/>
            <person name="Thummler F."/>
            <person name="Tillich M."/>
            <person name="Villarreal Aguilar J.C."/>
            <person name="Widiez T."/>
            <person name="Wong G.K."/>
            <person name="Wymore A."/>
            <person name="Zhang Y."/>
            <person name="Zimmer A.D."/>
            <person name="Quatrano R.S."/>
            <person name="Mayer K.F.X."/>
            <person name="Goodstein D."/>
            <person name="Casacuberta J.M."/>
            <person name="Vandepoele K."/>
            <person name="Reski R."/>
            <person name="Cuming A.C."/>
            <person name="Tuskan G.A."/>
            <person name="Maumus F."/>
            <person name="Salse J."/>
            <person name="Schmutz J."/>
            <person name="Rensing S.A."/>
        </authorList>
    </citation>
    <scope>NUCLEOTIDE SEQUENCE [LARGE SCALE GENOMIC DNA]</scope>
    <source>
        <strain evidence="5 6">cv. Gransden 2004</strain>
    </source>
</reference>
<proteinExistence type="predicted"/>
<dbReference type="EMBL" id="ABEU02000024">
    <property type="status" value="NOT_ANNOTATED_CDS"/>
    <property type="molecule type" value="Genomic_DNA"/>
</dbReference>
<dbReference type="Pfam" id="PF00169">
    <property type="entry name" value="PH"/>
    <property type="match status" value="1"/>
</dbReference>
<dbReference type="RefSeq" id="XP_024364252.1">
    <property type="nucleotide sequence ID" value="XM_024508484.2"/>
</dbReference>
<feature type="domain" description="PH" evidence="3">
    <location>
        <begin position="1"/>
        <end position="109"/>
    </location>
</feature>
<evidence type="ECO:0000256" key="2">
    <source>
        <dbReference type="ARBA" id="ARBA00022824"/>
    </source>
</evidence>
<keyword evidence="2" id="KW-0256">Endoplasmic reticulum</keyword>
<dbReference type="PANTHER" id="PTHR12136">
    <property type="entry name" value="ENHANCED DISEASE RESISTANCE-RELATED"/>
    <property type="match status" value="1"/>
</dbReference>
<evidence type="ECO:0000259" key="3">
    <source>
        <dbReference type="PROSITE" id="PS50003"/>
    </source>
</evidence>
<dbReference type="PANTHER" id="PTHR12136:SF41">
    <property type="entry name" value="PLECKSTRIN HOMOLOGY (PH) AND LIPID-BINDING START DOMAINS-CONTAINING PROTEIN"/>
    <property type="match status" value="1"/>
</dbReference>
<dbReference type="Pfam" id="PF01852">
    <property type="entry name" value="START"/>
    <property type="match status" value="1"/>
</dbReference>
<dbReference type="PROSITE" id="PS50848">
    <property type="entry name" value="START"/>
    <property type="match status" value="1"/>
</dbReference>
<dbReference type="PROSITE" id="PS50003">
    <property type="entry name" value="PH_DOMAIN"/>
    <property type="match status" value="1"/>
</dbReference>
<dbReference type="InterPro" id="IPR011993">
    <property type="entry name" value="PH-like_dom_sf"/>
</dbReference>